<dbReference type="OrthoDB" id="8450813at2"/>
<evidence type="ECO:0000256" key="1">
    <source>
        <dbReference type="SAM" id="MobiDB-lite"/>
    </source>
</evidence>
<dbReference type="RefSeq" id="WP_105860255.1">
    <property type="nucleotide sequence ID" value="NZ_PUEJ01000001.1"/>
</dbReference>
<organism evidence="2 3">
    <name type="scientific">Labrys okinawensis</name>
    <dbReference type="NCBI Taxonomy" id="346911"/>
    <lineage>
        <taxon>Bacteria</taxon>
        <taxon>Pseudomonadati</taxon>
        <taxon>Pseudomonadota</taxon>
        <taxon>Alphaproteobacteria</taxon>
        <taxon>Hyphomicrobiales</taxon>
        <taxon>Xanthobacteraceae</taxon>
        <taxon>Labrys</taxon>
    </lineage>
</organism>
<proteinExistence type="predicted"/>
<protein>
    <recommendedName>
        <fullName evidence="4">DUF2188 domain-containing protein</fullName>
    </recommendedName>
</protein>
<sequence length="94" mass="9955">MMSQASYRIIGRADGWVIEHDGKRGGGYELPEAAFETAVAAASLDLKERRNVNISVEFPEGPEDTEALATGSEPAQQRAQFDSSAGTGSEPGGR</sequence>
<evidence type="ECO:0000313" key="3">
    <source>
        <dbReference type="Proteomes" id="UP000237682"/>
    </source>
</evidence>
<comment type="caution">
    <text evidence="2">The sequence shown here is derived from an EMBL/GenBank/DDBJ whole genome shotgun (WGS) entry which is preliminary data.</text>
</comment>
<keyword evidence="3" id="KW-1185">Reference proteome</keyword>
<feature type="compositionally biased region" description="Polar residues" evidence="1">
    <location>
        <begin position="73"/>
        <end position="87"/>
    </location>
</feature>
<gene>
    <name evidence="2" type="ORF">C5L14_01470</name>
</gene>
<evidence type="ECO:0000313" key="2">
    <source>
        <dbReference type="EMBL" id="PRH89291.1"/>
    </source>
</evidence>
<accession>A0A2S9QIV9</accession>
<dbReference type="Proteomes" id="UP000237682">
    <property type="component" value="Unassembled WGS sequence"/>
</dbReference>
<dbReference type="EMBL" id="PUEJ01000001">
    <property type="protein sequence ID" value="PRH89291.1"/>
    <property type="molecule type" value="Genomic_DNA"/>
</dbReference>
<reference evidence="2 3" key="1">
    <citation type="submission" date="2018-02" db="EMBL/GenBank/DDBJ databases">
        <title>Whole genome sequencing of endophytic bacterium.</title>
        <authorList>
            <person name="Eedara R."/>
            <person name="Podile A.R."/>
        </authorList>
    </citation>
    <scope>NUCLEOTIDE SEQUENCE [LARGE SCALE GENOMIC DNA]</scope>
    <source>
        <strain evidence="2 3">RP1T</strain>
    </source>
</reference>
<evidence type="ECO:0008006" key="4">
    <source>
        <dbReference type="Google" id="ProtNLM"/>
    </source>
</evidence>
<name>A0A2S9QIV9_9HYPH</name>
<feature type="region of interest" description="Disordered" evidence="1">
    <location>
        <begin position="57"/>
        <end position="94"/>
    </location>
</feature>
<dbReference type="AlphaFoldDB" id="A0A2S9QIV9"/>